<dbReference type="Proteomes" id="UP000014760">
    <property type="component" value="Unassembled WGS sequence"/>
</dbReference>
<evidence type="ECO:0000313" key="4">
    <source>
        <dbReference type="Proteomes" id="UP000014760"/>
    </source>
</evidence>
<dbReference type="EnsemblMetazoa" id="CapteT204394">
    <property type="protein sequence ID" value="CapteP204394"/>
    <property type="gene ID" value="CapteG204394"/>
</dbReference>
<dbReference type="AlphaFoldDB" id="R7U2K0"/>
<dbReference type="EMBL" id="KB308450">
    <property type="protein sequence ID" value="ELT97871.1"/>
    <property type="molecule type" value="Genomic_DNA"/>
</dbReference>
<name>R7U2K0_CAPTE</name>
<dbReference type="EMBL" id="AMQN01010715">
    <property type="status" value="NOT_ANNOTATED_CDS"/>
    <property type="molecule type" value="Genomic_DNA"/>
</dbReference>
<protein>
    <submittedName>
        <fullName evidence="2 3">Uncharacterized protein</fullName>
    </submittedName>
</protein>
<reference evidence="3" key="3">
    <citation type="submission" date="2015-06" db="UniProtKB">
        <authorList>
            <consortium name="EnsemblMetazoa"/>
        </authorList>
    </citation>
    <scope>IDENTIFICATION</scope>
</reference>
<dbReference type="HOGENOM" id="CLU_1653788_0_0_1"/>
<accession>R7U2K0</accession>
<feature type="region of interest" description="Disordered" evidence="1">
    <location>
        <begin position="53"/>
        <end position="75"/>
    </location>
</feature>
<proteinExistence type="predicted"/>
<evidence type="ECO:0000313" key="2">
    <source>
        <dbReference type="EMBL" id="ELT97871.1"/>
    </source>
</evidence>
<sequence>MVVSSGRDCVRNGSNRDGEVSSSQTRAGIAWIFQTGDGACGEDAKNGSEIASSRNRIVEQDNERPHSASVTRDFSEDKVSRACSVLTGLLARTVSNRASLGPSNDSDLTPLSTSRNSQNPIAAALEEWWNIPQVIIRPLCDSMRRRCTKYVDARDKHIRY</sequence>
<dbReference type="OrthoDB" id="4843387at2759"/>
<dbReference type="Gene3D" id="3.30.420.10">
    <property type="entry name" value="Ribonuclease H-like superfamily/Ribonuclease H"/>
    <property type="match status" value="1"/>
</dbReference>
<dbReference type="GO" id="GO:0003676">
    <property type="term" value="F:nucleic acid binding"/>
    <property type="evidence" value="ECO:0007669"/>
    <property type="project" value="InterPro"/>
</dbReference>
<keyword evidence="4" id="KW-1185">Reference proteome</keyword>
<feature type="region of interest" description="Disordered" evidence="1">
    <location>
        <begin position="1"/>
        <end position="24"/>
    </location>
</feature>
<organism evidence="2">
    <name type="scientific">Capitella teleta</name>
    <name type="common">Polychaete worm</name>
    <dbReference type="NCBI Taxonomy" id="283909"/>
    <lineage>
        <taxon>Eukaryota</taxon>
        <taxon>Metazoa</taxon>
        <taxon>Spiralia</taxon>
        <taxon>Lophotrochozoa</taxon>
        <taxon>Annelida</taxon>
        <taxon>Polychaeta</taxon>
        <taxon>Sedentaria</taxon>
        <taxon>Scolecida</taxon>
        <taxon>Capitellidae</taxon>
        <taxon>Capitella</taxon>
    </lineage>
</organism>
<feature type="compositionally biased region" description="Basic and acidic residues" evidence="1">
    <location>
        <begin position="8"/>
        <end position="19"/>
    </location>
</feature>
<reference evidence="4" key="1">
    <citation type="submission" date="2012-12" db="EMBL/GenBank/DDBJ databases">
        <authorList>
            <person name="Hellsten U."/>
            <person name="Grimwood J."/>
            <person name="Chapman J.A."/>
            <person name="Shapiro H."/>
            <person name="Aerts A."/>
            <person name="Otillar R.P."/>
            <person name="Terry A.Y."/>
            <person name="Boore J.L."/>
            <person name="Simakov O."/>
            <person name="Marletaz F."/>
            <person name="Cho S.-J."/>
            <person name="Edsinger-Gonzales E."/>
            <person name="Havlak P."/>
            <person name="Kuo D.-H."/>
            <person name="Larsson T."/>
            <person name="Lv J."/>
            <person name="Arendt D."/>
            <person name="Savage R."/>
            <person name="Osoegawa K."/>
            <person name="de Jong P."/>
            <person name="Lindberg D.R."/>
            <person name="Seaver E.C."/>
            <person name="Weisblat D.A."/>
            <person name="Putnam N.H."/>
            <person name="Grigoriev I.V."/>
            <person name="Rokhsar D.S."/>
        </authorList>
    </citation>
    <scope>NUCLEOTIDE SEQUENCE</scope>
    <source>
        <strain evidence="4">I ESC-2004</strain>
    </source>
</reference>
<gene>
    <name evidence="2" type="ORF">CAPTEDRAFT_204394</name>
</gene>
<reference evidence="2 4" key="2">
    <citation type="journal article" date="2013" name="Nature">
        <title>Insights into bilaterian evolution from three spiralian genomes.</title>
        <authorList>
            <person name="Simakov O."/>
            <person name="Marletaz F."/>
            <person name="Cho S.J."/>
            <person name="Edsinger-Gonzales E."/>
            <person name="Havlak P."/>
            <person name="Hellsten U."/>
            <person name="Kuo D.H."/>
            <person name="Larsson T."/>
            <person name="Lv J."/>
            <person name="Arendt D."/>
            <person name="Savage R."/>
            <person name="Osoegawa K."/>
            <person name="de Jong P."/>
            <person name="Grimwood J."/>
            <person name="Chapman J.A."/>
            <person name="Shapiro H."/>
            <person name="Aerts A."/>
            <person name="Otillar R.P."/>
            <person name="Terry A.Y."/>
            <person name="Boore J.L."/>
            <person name="Grigoriev I.V."/>
            <person name="Lindberg D.R."/>
            <person name="Seaver E.C."/>
            <person name="Weisblat D.A."/>
            <person name="Putnam N.H."/>
            <person name="Rokhsar D.S."/>
        </authorList>
    </citation>
    <scope>NUCLEOTIDE SEQUENCE</scope>
    <source>
        <strain evidence="2 4">I ESC-2004</strain>
    </source>
</reference>
<dbReference type="InterPro" id="IPR036397">
    <property type="entry name" value="RNaseH_sf"/>
</dbReference>
<evidence type="ECO:0000256" key="1">
    <source>
        <dbReference type="SAM" id="MobiDB-lite"/>
    </source>
</evidence>
<feature type="compositionally biased region" description="Basic and acidic residues" evidence="1">
    <location>
        <begin position="56"/>
        <end position="66"/>
    </location>
</feature>
<evidence type="ECO:0000313" key="3">
    <source>
        <dbReference type="EnsemblMetazoa" id="CapteP204394"/>
    </source>
</evidence>